<feature type="compositionally biased region" description="Acidic residues" evidence="3">
    <location>
        <begin position="62"/>
        <end position="81"/>
    </location>
</feature>
<name>A0A3N4LSJ6_9PEZI</name>
<organism evidence="4 5">
    <name type="scientific">Terfezia boudieri ATCC MYA-4762</name>
    <dbReference type="NCBI Taxonomy" id="1051890"/>
    <lineage>
        <taxon>Eukaryota</taxon>
        <taxon>Fungi</taxon>
        <taxon>Dikarya</taxon>
        <taxon>Ascomycota</taxon>
        <taxon>Pezizomycotina</taxon>
        <taxon>Pezizomycetes</taxon>
        <taxon>Pezizales</taxon>
        <taxon>Pezizaceae</taxon>
        <taxon>Terfezia</taxon>
    </lineage>
</organism>
<dbReference type="GO" id="GO:0016586">
    <property type="term" value="C:RSC-type complex"/>
    <property type="evidence" value="ECO:0007669"/>
    <property type="project" value="TreeGrafter"/>
</dbReference>
<keyword evidence="1" id="KW-0805">Transcription regulation</keyword>
<keyword evidence="5" id="KW-1185">Reference proteome</keyword>
<dbReference type="EMBL" id="ML121541">
    <property type="protein sequence ID" value="RPB24648.1"/>
    <property type="molecule type" value="Genomic_DNA"/>
</dbReference>
<dbReference type="InParanoid" id="A0A3N4LSJ6"/>
<dbReference type="FunCoup" id="A0A3N4LSJ6">
    <property type="interactions" value="259"/>
</dbReference>
<dbReference type="STRING" id="1051890.A0A3N4LSJ6"/>
<evidence type="ECO:0000313" key="4">
    <source>
        <dbReference type="EMBL" id="RPB24648.1"/>
    </source>
</evidence>
<dbReference type="GO" id="GO:0031490">
    <property type="term" value="F:chromatin DNA binding"/>
    <property type="evidence" value="ECO:0007669"/>
    <property type="project" value="TreeGrafter"/>
</dbReference>
<dbReference type="AlphaFoldDB" id="A0A3N4LSJ6"/>
<evidence type="ECO:0000256" key="1">
    <source>
        <dbReference type="ARBA" id="ARBA00023015"/>
    </source>
</evidence>
<evidence type="ECO:0000256" key="3">
    <source>
        <dbReference type="SAM" id="MobiDB-lite"/>
    </source>
</evidence>
<protein>
    <recommendedName>
        <fullName evidence="6">Nuclear localization protein</fullName>
    </recommendedName>
</protein>
<gene>
    <name evidence="4" type="ORF">L211DRAFT_807972</name>
</gene>
<dbReference type="PANTHER" id="PTHR22597:SF3">
    <property type="entry name" value="CHROMATIN STRUCTURE-REMODELING COMPLEX SUBUNIT RSC7"/>
    <property type="match status" value="1"/>
</dbReference>
<evidence type="ECO:0000256" key="2">
    <source>
        <dbReference type="ARBA" id="ARBA00023163"/>
    </source>
</evidence>
<proteinExistence type="predicted"/>
<dbReference type="OrthoDB" id="5598844at2759"/>
<accession>A0A3N4LSJ6</accession>
<dbReference type="Proteomes" id="UP000267821">
    <property type="component" value="Unassembled WGS sequence"/>
</dbReference>
<dbReference type="PANTHER" id="PTHR22597">
    <property type="entry name" value="POLYCOMB GROUP PROTEIN"/>
    <property type="match status" value="1"/>
</dbReference>
<dbReference type="Pfam" id="PF08624">
    <property type="entry name" value="CRC_subunit"/>
    <property type="match status" value="1"/>
</dbReference>
<dbReference type="InterPro" id="IPR013933">
    <property type="entry name" value="CRC_Rsc7/Swp82"/>
</dbReference>
<reference evidence="4 5" key="1">
    <citation type="journal article" date="2018" name="Nat. Ecol. Evol.">
        <title>Pezizomycetes genomes reveal the molecular basis of ectomycorrhizal truffle lifestyle.</title>
        <authorList>
            <person name="Murat C."/>
            <person name="Payen T."/>
            <person name="Noel B."/>
            <person name="Kuo A."/>
            <person name="Morin E."/>
            <person name="Chen J."/>
            <person name="Kohler A."/>
            <person name="Krizsan K."/>
            <person name="Balestrini R."/>
            <person name="Da Silva C."/>
            <person name="Montanini B."/>
            <person name="Hainaut M."/>
            <person name="Levati E."/>
            <person name="Barry K.W."/>
            <person name="Belfiori B."/>
            <person name="Cichocki N."/>
            <person name="Clum A."/>
            <person name="Dockter R.B."/>
            <person name="Fauchery L."/>
            <person name="Guy J."/>
            <person name="Iotti M."/>
            <person name="Le Tacon F."/>
            <person name="Lindquist E.A."/>
            <person name="Lipzen A."/>
            <person name="Malagnac F."/>
            <person name="Mello A."/>
            <person name="Molinier V."/>
            <person name="Miyauchi S."/>
            <person name="Poulain J."/>
            <person name="Riccioni C."/>
            <person name="Rubini A."/>
            <person name="Sitrit Y."/>
            <person name="Splivallo R."/>
            <person name="Traeger S."/>
            <person name="Wang M."/>
            <person name="Zifcakova L."/>
            <person name="Wipf D."/>
            <person name="Zambonelli A."/>
            <person name="Paolocci F."/>
            <person name="Nowrousian M."/>
            <person name="Ottonello S."/>
            <person name="Baldrian P."/>
            <person name="Spatafora J.W."/>
            <person name="Henrissat B."/>
            <person name="Nagy L.G."/>
            <person name="Aury J.M."/>
            <person name="Wincker P."/>
            <person name="Grigoriev I.V."/>
            <person name="Bonfante P."/>
            <person name="Martin F.M."/>
        </authorList>
    </citation>
    <scope>NUCLEOTIDE SEQUENCE [LARGE SCALE GENOMIC DNA]</scope>
    <source>
        <strain evidence="4 5">ATCC MYA-4762</strain>
    </source>
</reference>
<evidence type="ECO:0008006" key="6">
    <source>
        <dbReference type="Google" id="ProtNLM"/>
    </source>
</evidence>
<sequence length="530" mass="58237">MGRPRKIILNPPQHGPGQGPTSPPAAADDDSNTNNTNTPLDGPTDADTSKNPTDNDGSEGGAEPEEEEGGAEEVEEEEEEPIPIPLPAPVIKRKRGRPPRNPPLFTPSKAATPFVDGEDDDQGANPSSATPATTGKKRRGRPPVRGSVKSRGGPSHVTAVPLDKEGNPQIVENDEIVLPPDPAGEAKVSINGQLLGGREYRCRTFTIKGRGDRLYMLSTEPARCIGFRDSYLFFQKHKQLFKIIMDDDEKFDMIARNLIPHSYKGRAIGVVTARSVFREFGARIVVGGRKVLDDYWEAKAREEGAVEGELADPDDKIPQGGLKEYNRNQYVAWHGASSVYHTGQPSVPLQMQSERHQGRMREKMLLGAGGAMGGPGSRGGVGGRSMVITDENWMLEHARAASQFNSELRAERERGAVVGLYEQHTNLLLWPEATQSTRVKWEKIVPGDGEDADKAQLPRGVYTVTNAIRSPMGWVPGYPYKSAPYSGQGMSAVTEEMLEALRSQCGEEMVRKVREQAEVERRWEESWKKM</sequence>
<evidence type="ECO:0000313" key="5">
    <source>
        <dbReference type="Proteomes" id="UP000267821"/>
    </source>
</evidence>
<keyword evidence="2" id="KW-0804">Transcription</keyword>
<feature type="region of interest" description="Disordered" evidence="3">
    <location>
        <begin position="1"/>
        <end position="167"/>
    </location>
</feature>
<feature type="compositionally biased region" description="Polar residues" evidence="3">
    <location>
        <begin position="124"/>
        <end position="133"/>
    </location>
</feature>